<accession>A0A225E5V7</accession>
<protein>
    <recommendedName>
        <fullName evidence="4">Peptidase S1 domain-containing protein</fullName>
    </recommendedName>
</protein>
<evidence type="ECO:0000313" key="3">
    <source>
        <dbReference type="Proteomes" id="UP000214646"/>
    </source>
</evidence>
<evidence type="ECO:0000256" key="1">
    <source>
        <dbReference type="SAM" id="MobiDB-lite"/>
    </source>
</evidence>
<sequence length="435" mass="49802">MSPYVRRGSRYRLPMRWVINSKRILAQIRLRRGKQGRRPRKCPLSNPSHPFPGRLRCQTSPHIWFPRRPNNHMKNPIPTLAKPNPHTPGQVHRSPPRPRERHEYSPVGFRDDGTTRNMHGPSSCVQKGSICPIREKARTVAGDYNELTSKSERNHSMSDPEMIRFEPPTKEELSDSDTGLQFVASYTRAVLDNSTELHSKCGTGIYIGIGGRLFFASAAHCIKPRPYIIRFHDPFKFPCPPSPFIKRCVHDTLDIGFLEVENDPAQARLSLDCISVDPPPLTGNPEKPEHRPTCIVGFPVGEFIRLYNRSLLGMTNFGTYPVALYENEYHYTFPVVVGRMQKETGTVRERELDITPHGYSGGGIWSFNEPPSDGRLIRSEHMLSLYAIQFAWIEETRLLKCVPIRYLIRLIHNEYADLQELLTAKFPFLTRTPTP</sequence>
<reference evidence="3" key="1">
    <citation type="submission" date="2017-06" db="EMBL/GenBank/DDBJ databases">
        <title>Genome analysis of Fimbriiglobus ruber SP5, the first member of the order Planctomycetales with confirmed chitinolytic capability.</title>
        <authorList>
            <person name="Ravin N.V."/>
            <person name="Rakitin A.L."/>
            <person name="Ivanova A.A."/>
            <person name="Beletsky A.V."/>
            <person name="Kulichevskaya I.S."/>
            <person name="Mardanov A.V."/>
            <person name="Dedysh S.N."/>
        </authorList>
    </citation>
    <scope>NUCLEOTIDE SEQUENCE [LARGE SCALE GENOMIC DNA]</scope>
    <source>
        <strain evidence="3">SP5</strain>
    </source>
</reference>
<organism evidence="2 3">
    <name type="scientific">Fimbriiglobus ruber</name>
    <dbReference type="NCBI Taxonomy" id="1908690"/>
    <lineage>
        <taxon>Bacteria</taxon>
        <taxon>Pseudomonadati</taxon>
        <taxon>Planctomycetota</taxon>
        <taxon>Planctomycetia</taxon>
        <taxon>Gemmatales</taxon>
        <taxon>Gemmataceae</taxon>
        <taxon>Fimbriiglobus</taxon>
    </lineage>
</organism>
<keyword evidence="3" id="KW-1185">Reference proteome</keyword>
<comment type="caution">
    <text evidence="2">The sequence shown here is derived from an EMBL/GenBank/DDBJ whole genome shotgun (WGS) entry which is preliminary data.</text>
</comment>
<dbReference type="InterPro" id="IPR009003">
    <property type="entry name" value="Peptidase_S1_PA"/>
</dbReference>
<dbReference type="SUPFAM" id="SSF50494">
    <property type="entry name" value="Trypsin-like serine proteases"/>
    <property type="match status" value="1"/>
</dbReference>
<gene>
    <name evidence="2" type="ORF">FRUB_01827</name>
</gene>
<evidence type="ECO:0008006" key="4">
    <source>
        <dbReference type="Google" id="ProtNLM"/>
    </source>
</evidence>
<feature type="compositionally biased region" description="Basic and acidic residues" evidence="1">
    <location>
        <begin position="97"/>
        <end position="114"/>
    </location>
</feature>
<feature type="region of interest" description="Disordered" evidence="1">
    <location>
        <begin position="32"/>
        <end position="53"/>
    </location>
</feature>
<dbReference type="EMBL" id="NIDE01000002">
    <property type="protein sequence ID" value="OWK45496.1"/>
    <property type="molecule type" value="Genomic_DNA"/>
</dbReference>
<evidence type="ECO:0000313" key="2">
    <source>
        <dbReference type="EMBL" id="OWK45496.1"/>
    </source>
</evidence>
<feature type="compositionally biased region" description="Basic residues" evidence="1">
    <location>
        <begin position="32"/>
        <end position="41"/>
    </location>
</feature>
<feature type="region of interest" description="Disordered" evidence="1">
    <location>
        <begin position="80"/>
        <end position="124"/>
    </location>
</feature>
<dbReference type="Proteomes" id="UP000214646">
    <property type="component" value="Unassembled WGS sequence"/>
</dbReference>
<proteinExistence type="predicted"/>
<dbReference type="AlphaFoldDB" id="A0A225E5V7"/>
<name>A0A225E5V7_9BACT</name>